<dbReference type="AlphaFoldDB" id="A0A4S8JQZ4"/>
<comment type="caution">
    <text evidence="6">The sequence shown here is derived from an EMBL/GenBank/DDBJ whole genome shotgun (WGS) entry which is preliminary data.</text>
</comment>
<dbReference type="InterPro" id="IPR039421">
    <property type="entry name" value="Type_1_exporter"/>
</dbReference>
<dbReference type="Proteomes" id="UP000317650">
    <property type="component" value="Chromosome 1"/>
</dbReference>
<evidence type="ECO:0000259" key="5">
    <source>
        <dbReference type="PROSITE" id="PS50929"/>
    </source>
</evidence>
<accession>A0A4S8JQZ4</accession>
<comment type="subcellular location">
    <subcellularLocation>
        <location evidence="1">Membrane</location>
        <topology evidence="1">Multi-pass membrane protein</topology>
    </subcellularLocation>
</comment>
<dbReference type="STRING" id="52838.A0A4S8JQZ4"/>
<protein>
    <recommendedName>
        <fullName evidence="5">ABC transmembrane type-1 domain-containing protein</fullName>
    </recommendedName>
</protein>
<keyword evidence="4" id="KW-0472">Membrane</keyword>
<dbReference type="PROSITE" id="PS50929">
    <property type="entry name" value="ABC_TM1F"/>
    <property type="match status" value="1"/>
</dbReference>
<dbReference type="PANTHER" id="PTHR24222:SF63">
    <property type="entry name" value="ATP BINDING CASSETTE SUBFAMILY B"/>
    <property type="match status" value="1"/>
</dbReference>
<keyword evidence="7" id="KW-1185">Reference proteome</keyword>
<keyword evidence="3" id="KW-1133">Transmembrane helix</keyword>
<evidence type="ECO:0000313" key="6">
    <source>
        <dbReference type="EMBL" id="THU64468.1"/>
    </source>
</evidence>
<evidence type="ECO:0000256" key="1">
    <source>
        <dbReference type="ARBA" id="ARBA00004141"/>
    </source>
</evidence>
<evidence type="ECO:0000313" key="7">
    <source>
        <dbReference type="Proteomes" id="UP000317650"/>
    </source>
</evidence>
<evidence type="ECO:0000256" key="4">
    <source>
        <dbReference type="ARBA" id="ARBA00023136"/>
    </source>
</evidence>
<name>A0A4S8JQZ4_MUSBA</name>
<dbReference type="Gene3D" id="1.20.1560.10">
    <property type="entry name" value="ABC transporter type 1, transmembrane domain"/>
    <property type="match status" value="1"/>
</dbReference>
<dbReference type="PANTHER" id="PTHR24222">
    <property type="entry name" value="ABC TRANSPORTER B FAMILY"/>
    <property type="match status" value="1"/>
</dbReference>
<keyword evidence="2" id="KW-0812">Transmembrane</keyword>
<reference evidence="6 7" key="1">
    <citation type="journal article" date="2019" name="Nat. Plants">
        <title>Genome sequencing of Musa balbisiana reveals subgenome evolution and function divergence in polyploid bananas.</title>
        <authorList>
            <person name="Yao X."/>
        </authorList>
    </citation>
    <scope>NUCLEOTIDE SEQUENCE [LARGE SCALE GENOMIC DNA]</scope>
    <source>
        <strain evidence="7">cv. DH-PKW</strain>
        <tissue evidence="6">Leaves</tissue>
    </source>
</reference>
<dbReference type="GO" id="GO:0005886">
    <property type="term" value="C:plasma membrane"/>
    <property type="evidence" value="ECO:0007669"/>
    <property type="project" value="TreeGrafter"/>
</dbReference>
<proteinExistence type="predicted"/>
<dbReference type="InterPro" id="IPR011527">
    <property type="entry name" value="ABC1_TM_dom"/>
</dbReference>
<dbReference type="EMBL" id="PYDT01000004">
    <property type="protein sequence ID" value="THU64468.1"/>
    <property type="molecule type" value="Genomic_DNA"/>
</dbReference>
<evidence type="ECO:0000256" key="2">
    <source>
        <dbReference type="ARBA" id="ARBA00022692"/>
    </source>
</evidence>
<dbReference type="InterPro" id="IPR036640">
    <property type="entry name" value="ABC1_TM_sf"/>
</dbReference>
<sequence length="176" mass="18766">MAIIVARMASLGQAAYGEAAATVEQTIGSIKTVASFTGERRAVKKSEKSLVNASNASVRESLVSGVRLGTVMLFMFAGYSSGTWYGAKLILQKGYTGGKVISVIFAILTGSISLGQIAPCMKAFAAGQAAAFKMFETINRKLEIDAYDANGKELDDDIRGEIEFEYKEAYDGTGKF</sequence>
<feature type="domain" description="ABC transmembrane type-1" evidence="5">
    <location>
        <begin position="1"/>
        <end position="126"/>
    </location>
</feature>
<dbReference type="GO" id="GO:0005524">
    <property type="term" value="F:ATP binding"/>
    <property type="evidence" value="ECO:0007669"/>
    <property type="project" value="InterPro"/>
</dbReference>
<organism evidence="6 7">
    <name type="scientific">Musa balbisiana</name>
    <name type="common">Banana</name>
    <dbReference type="NCBI Taxonomy" id="52838"/>
    <lineage>
        <taxon>Eukaryota</taxon>
        <taxon>Viridiplantae</taxon>
        <taxon>Streptophyta</taxon>
        <taxon>Embryophyta</taxon>
        <taxon>Tracheophyta</taxon>
        <taxon>Spermatophyta</taxon>
        <taxon>Magnoliopsida</taxon>
        <taxon>Liliopsida</taxon>
        <taxon>Zingiberales</taxon>
        <taxon>Musaceae</taxon>
        <taxon>Musa</taxon>
    </lineage>
</organism>
<gene>
    <name evidence="6" type="ORF">C4D60_Mb01t26780</name>
</gene>
<dbReference type="SUPFAM" id="SSF90123">
    <property type="entry name" value="ABC transporter transmembrane region"/>
    <property type="match status" value="1"/>
</dbReference>
<dbReference type="GO" id="GO:0140359">
    <property type="term" value="F:ABC-type transporter activity"/>
    <property type="evidence" value="ECO:0007669"/>
    <property type="project" value="InterPro"/>
</dbReference>
<evidence type="ECO:0000256" key="3">
    <source>
        <dbReference type="ARBA" id="ARBA00022989"/>
    </source>
</evidence>
<dbReference type="Pfam" id="PF00664">
    <property type="entry name" value="ABC_membrane"/>
    <property type="match status" value="1"/>
</dbReference>